<dbReference type="InterPro" id="IPR007588">
    <property type="entry name" value="Znf_FLYWCH"/>
</dbReference>
<dbReference type="EMBL" id="JAVRJZ010000015">
    <property type="protein sequence ID" value="KAK2712275.1"/>
    <property type="molecule type" value="Genomic_DNA"/>
</dbReference>
<keyword evidence="8" id="KW-1185">Reference proteome</keyword>
<dbReference type="Proteomes" id="UP001187531">
    <property type="component" value="Unassembled WGS sequence"/>
</dbReference>
<sequence>MFQVEFLESERGHRKVALDGFIYVKQKELLGGVVSYECDRRRKRKGVESELQCRAKIKILNNILIGRLHDHTHPPDPARVEARRRVSFLNSSLSSEAIEMPEVITTEPQVDIMRSKEFVFQPVVEIQNGHEKEITVTNPNIHQNANLKQARARYSYQFPLPMVTIPDQNLLERGSDFKAGNEDHNTFFGRMIAYRLRLLNPEHSQEARNAILDILDEAEEKQKEDDKKMKDQETQTQEELAQEEGKVRVTSKSYASHEHNQTWEKIQIEVQASEAYEVNVSEMSNKEDPNLEK</sequence>
<feature type="compositionally biased region" description="Basic and acidic residues" evidence="5">
    <location>
        <begin position="221"/>
        <end position="233"/>
    </location>
</feature>
<organism evidence="7 8">
    <name type="scientific">Artemia franciscana</name>
    <name type="common">Brine shrimp</name>
    <name type="synonym">Artemia sanfranciscana</name>
    <dbReference type="NCBI Taxonomy" id="6661"/>
    <lineage>
        <taxon>Eukaryota</taxon>
        <taxon>Metazoa</taxon>
        <taxon>Ecdysozoa</taxon>
        <taxon>Arthropoda</taxon>
        <taxon>Crustacea</taxon>
        <taxon>Branchiopoda</taxon>
        <taxon>Anostraca</taxon>
        <taxon>Artemiidae</taxon>
        <taxon>Artemia</taxon>
    </lineage>
</organism>
<evidence type="ECO:0000256" key="2">
    <source>
        <dbReference type="ARBA" id="ARBA00022771"/>
    </source>
</evidence>
<dbReference type="GO" id="GO:0008270">
    <property type="term" value="F:zinc ion binding"/>
    <property type="evidence" value="ECO:0007669"/>
    <property type="project" value="UniProtKB-KW"/>
</dbReference>
<proteinExistence type="predicted"/>
<dbReference type="Gene3D" id="2.20.25.240">
    <property type="match status" value="1"/>
</dbReference>
<comment type="subcellular location">
    <subcellularLocation>
        <location evidence="4">Nucleus</location>
    </subcellularLocation>
</comment>
<feature type="region of interest" description="Disordered" evidence="5">
    <location>
        <begin position="221"/>
        <end position="263"/>
    </location>
</feature>
<feature type="domain" description="BESS" evidence="6">
    <location>
        <begin position="182"/>
        <end position="221"/>
    </location>
</feature>
<evidence type="ECO:0000256" key="5">
    <source>
        <dbReference type="SAM" id="MobiDB-lite"/>
    </source>
</evidence>
<keyword evidence="1" id="KW-0479">Metal-binding</keyword>
<evidence type="ECO:0000256" key="4">
    <source>
        <dbReference type="PROSITE-ProRule" id="PRU00371"/>
    </source>
</evidence>
<reference evidence="7" key="1">
    <citation type="submission" date="2023-07" db="EMBL/GenBank/DDBJ databases">
        <title>Chromosome-level genome assembly of Artemia franciscana.</title>
        <authorList>
            <person name="Jo E."/>
        </authorList>
    </citation>
    <scope>NUCLEOTIDE SEQUENCE</scope>
    <source>
        <tissue evidence="7">Whole body</tissue>
    </source>
</reference>
<dbReference type="GO" id="GO:0005634">
    <property type="term" value="C:nucleus"/>
    <property type="evidence" value="ECO:0007669"/>
    <property type="project" value="UniProtKB-SubCell"/>
</dbReference>
<name>A0AA88L8N0_ARTSF</name>
<keyword evidence="2" id="KW-0863">Zinc-finger</keyword>
<evidence type="ECO:0000256" key="3">
    <source>
        <dbReference type="ARBA" id="ARBA00022833"/>
    </source>
</evidence>
<dbReference type="GO" id="GO:0003677">
    <property type="term" value="F:DNA binding"/>
    <property type="evidence" value="ECO:0007669"/>
    <property type="project" value="InterPro"/>
</dbReference>
<dbReference type="Pfam" id="PF04500">
    <property type="entry name" value="FLYWCH"/>
    <property type="match status" value="1"/>
</dbReference>
<accession>A0AA88L8N0</accession>
<keyword evidence="4" id="KW-0539">Nucleus</keyword>
<gene>
    <name evidence="7" type="ORF">QYM36_011087</name>
</gene>
<dbReference type="AlphaFoldDB" id="A0AA88L8N0"/>
<keyword evidence="3" id="KW-0862">Zinc</keyword>
<evidence type="ECO:0000313" key="8">
    <source>
        <dbReference type="Proteomes" id="UP001187531"/>
    </source>
</evidence>
<dbReference type="PROSITE" id="PS51031">
    <property type="entry name" value="BESS"/>
    <property type="match status" value="1"/>
</dbReference>
<evidence type="ECO:0000256" key="1">
    <source>
        <dbReference type="ARBA" id="ARBA00022723"/>
    </source>
</evidence>
<evidence type="ECO:0000313" key="7">
    <source>
        <dbReference type="EMBL" id="KAK2712275.1"/>
    </source>
</evidence>
<dbReference type="InterPro" id="IPR004210">
    <property type="entry name" value="BESS_motif"/>
</dbReference>
<protein>
    <recommendedName>
        <fullName evidence="6">BESS domain-containing protein</fullName>
    </recommendedName>
</protein>
<evidence type="ECO:0000259" key="6">
    <source>
        <dbReference type="PROSITE" id="PS51031"/>
    </source>
</evidence>
<comment type="caution">
    <text evidence="7">The sequence shown here is derived from an EMBL/GenBank/DDBJ whole genome shotgun (WGS) entry which is preliminary data.</text>
</comment>